<evidence type="ECO:0000259" key="19">
    <source>
        <dbReference type="SMART" id="SM00079"/>
    </source>
</evidence>
<dbReference type="Gene3D" id="1.10.287.70">
    <property type="match status" value="1"/>
</dbReference>
<keyword evidence="12" id="KW-1071">Ligand-gated ion channel</keyword>
<evidence type="ECO:0000256" key="7">
    <source>
        <dbReference type="ARBA" id="ARBA00023065"/>
    </source>
</evidence>
<dbReference type="GO" id="GO:0015276">
    <property type="term" value="F:ligand-gated monoatomic ion channel activity"/>
    <property type="evidence" value="ECO:0007669"/>
    <property type="project" value="InterPro"/>
</dbReference>
<keyword evidence="5 18" id="KW-1133">Transmembrane helix</keyword>
<evidence type="ECO:0000256" key="16">
    <source>
        <dbReference type="PIRSR" id="PIRSR601508-2"/>
    </source>
</evidence>
<dbReference type="EMBL" id="JAPWDV010000001">
    <property type="protein sequence ID" value="KAJ6225719.1"/>
    <property type="molecule type" value="Genomic_DNA"/>
</dbReference>
<dbReference type="GO" id="GO:0038023">
    <property type="term" value="F:signaling receptor activity"/>
    <property type="evidence" value="ECO:0007669"/>
    <property type="project" value="InterPro"/>
</dbReference>
<evidence type="ECO:0000256" key="15">
    <source>
        <dbReference type="PIRSR" id="PIRSR601508-1"/>
    </source>
</evidence>
<organism evidence="21 22">
    <name type="scientific">Blomia tropicalis</name>
    <name type="common">Mite</name>
    <dbReference type="NCBI Taxonomy" id="40697"/>
    <lineage>
        <taxon>Eukaryota</taxon>
        <taxon>Metazoa</taxon>
        <taxon>Ecdysozoa</taxon>
        <taxon>Arthropoda</taxon>
        <taxon>Chelicerata</taxon>
        <taxon>Arachnida</taxon>
        <taxon>Acari</taxon>
        <taxon>Acariformes</taxon>
        <taxon>Sarcoptiformes</taxon>
        <taxon>Astigmata</taxon>
        <taxon>Glycyphagoidea</taxon>
        <taxon>Echimyopodidae</taxon>
        <taxon>Blomia</taxon>
    </lineage>
</organism>
<dbReference type="InterPro" id="IPR001828">
    <property type="entry name" value="ANF_lig-bd_rcpt"/>
</dbReference>
<dbReference type="Pfam" id="PF00060">
    <property type="entry name" value="Lig_chan"/>
    <property type="match status" value="1"/>
</dbReference>
<dbReference type="GO" id="GO:0045211">
    <property type="term" value="C:postsynaptic membrane"/>
    <property type="evidence" value="ECO:0007669"/>
    <property type="project" value="UniProtKB-SubCell"/>
</dbReference>
<keyword evidence="11" id="KW-0628">Postsynaptic cell membrane</keyword>
<feature type="domain" description="Ionotropic glutamate receptor L-glutamate and glycine-binding" evidence="20">
    <location>
        <begin position="418"/>
        <end position="484"/>
    </location>
</feature>
<dbReference type="Gene3D" id="3.40.190.10">
    <property type="entry name" value="Periplasmic binding protein-like II"/>
    <property type="match status" value="2"/>
</dbReference>
<evidence type="ECO:0000256" key="17">
    <source>
        <dbReference type="PIRSR" id="PIRSR601508-3"/>
    </source>
</evidence>
<dbReference type="InterPro" id="IPR001508">
    <property type="entry name" value="Iono_Glu_rcpt_met"/>
</dbReference>
<dbReference type="PANTHER" id="PTHR18966">
    <property type="entry name" value="IONOTROPIC GLUTAMATE RECEPTOR"/>
    <property type="match status" value="1"/>
</dbReference>
<keyword evidence="10" id="KW-0325">Glycoprotein</keyword>
<dbReference type="PRINTS" id="PR00177">
    <property type="entry name" value="NMDARECEPTOR"/>
</dbReference>
<dbReference type="SMART" id="SM00079">
    <property type="entry name" value="PBPe"/>
    <property type="match status" value="1"/>
</dbReference>
<dbReference type="SUPFAM" id="SSF53822">
    <property type="entry name" value="Periplasmic binding protein-like I"/>
    <property type="match status" value="1"/>
</dbReference>
<gene>
    <name evidence="21" type="ORF">RDWZM_004264</name>
</gene>
<keyword evidence="9" id="KW-0675">Receptor</keyword>
<keyword evidence="17" id="KW-1015">Disulfide bond</keyword>
<evidence type="ECO:0000313" key="22">
    <source>
        <dbReference type="Proteomes" id="UP001142055"/>
    </source>
</evidence>
<dbReference type="Proteomes" id="UP001142055">
    <property type="component" value="Chromosome 1"/>
</dbReference>
<dbReference type="InterPro" id="IPR028082">
    <property type="entry name" value="Peripla_BP_I"/>
</dbReference>
<keyword evidence="2" id="KW-0813">Transport</keyword>
<sequence>MPATIQVGGLFSEDELEQQLVFHAVIERINNNSNQTFFQPEIFTVKKANSYDANSKTCELLRKAPVAIFGPFNEIASMQVQSICEHFEMPHMEARLMLDFRPRTDLSINLYPHLSVMSTVYIDLLDTWQWKQFTVLYEDSESIVHFREFFNQIQKKQWDMKLFQLQPDRPYRDVLWKLKETKVTNVILDVKNEHILEVLRQAQQVGVLTEQHNYLVTSLDLHTLDLEYFRHSMSNITSLRIVKQDHPLLKSLLLDWQSYASRYMSRSIIPTPIYLKVELTCIIDQIPLLIIDCSKLQSQSAMIYDGMQILAQALQDLNHFEPHEIDCSYGSPWKSGTSVINYVRQVQLEGLTGYVAFDDSGFRSNLSFDILSVTENDIEVIGQWKGEGVIEKTPEWNKHSSTFDTLPLLRVTTVFNDPFVMNTKNSKELKGNDRYEGYVVDLMKEIASLLQIRFEINIVKDEKYGAMVNATTNEWNGMIGEVIREEADIAVADLTINSNRELAVDFTYPFMATGISIIYKRPTTKETSLWSFLSPFSTIVWIYLLAAFAGISLILFYIGRFTPYEWTNPNPCIHHPDSELNNSMNTRNSFWCTIGSLMQQGSDVAPKALSTRVICAIWYFFTLIIVSSYTANLAAFLTVEKVPFPFENAEGLAAQTKIRYGCLANGSTHKFFMNSNIETYKSLARFMNKNPQWLTKSNREGKQLVEKQDGKYAFFMESATIEYITERDCNLTQIGGLLDNKGYGIATKKGSKFRGPLSEAILKLQETGVLQQLKDRWWKQKGGGQCVAQPSPPMAELGMRNLGGVFVVLVVGSLCALMFGFFEFFLKTHLSTLDKSTFKDELWEDFKFALSCYKPTKVVKRKSMKSLSGSRIFDNRVQSPSASVIFTYHHRLMAMAMAVAVFFFFLMNDTKRWTIPNDGRSNSKRWTKRDQWMDDQVPNHKRYKTMEQTEKYQTMANHVPNDGRSRTKRLKIKGTKTMKPFDLSIDLYLLTDFVDFYIDSG</sequence>
<evidence type="ECO:0000256" key="5">
    <source>
        <dbReference type="ARBA" id="ARBA00022989"/>
    </source>
</evidence>
<dbReference type="AlphaFoldDB" id="A0A9Q0MH51"/>
<feature type="transmembrane region" description="Helical" evidence="18">
    <location>
        <begin position="888"/>
        <end position="907"/>
    </location>
</feature>
<evidence type="ECO:0000256" key="9">
    <source>
        <dbReference type="ARBA" id="ARBA00023170"/>
    </source>
</evidence>
<dbReference type="Pfam" id="PF01094">
    <property type="entry name" value="ANF_receptor"/>
    <property type="match status" value="1"/>
</dbReference>
<evidence type="ECO:0000256" key="18">
    <source>
        <dbReference type="SAM" id="Phobius"/>
    </source>
</evidence>
<proteinExistence type="inferred from homology"/>
<dbReference type="InterPro" id="IPR019594">
    <property type="entry name" value="Glu/Gly-bd"/>
</dbReference>
<comment type="caution">
    <text evidence="21">The sequence shown here is derived from an EMBL/GenBank/DDBJ whole genome shotgun (WGS) entry which is preliminary data.</text>
</comment>
<feature type="binding site" evidence="15">
    <location>
        <position position="667"/>
    </location>
    <ligand>
        <name>L-glutamate</name>
        <dbReference type="ChEBI" id="CHEBI:29985"/>
    </ligand>
</feature>
<keyword evidence="7" id="KW-0406">Ion transport</keyword>
<keyword evidence="4 18" id="KW-0812">Transmembrane</keyword>
<feature type="disulfide bond" evidence="17">
    <location>
        <begin position="729"/>
        <end position="786"/>
    </location>
</feature>
<evidence type="ECO:0000256" key="6">
    <source>
        <dbReference type="ARBA" id="ARBA00023018"/>
    </source>
</evidence>
<evidence type="ECO:0000256" key="13">
    <source>
        <dbReference type="ARBA" id="ARBA00023303"/>
    </source>
</evidence>
<feature type="binding site" evidence="15">
    <location>
        <position position="717"/>
    </location>
    <ligand>
        <name>L-glutamate</name>
        <dbReference type="ChEBI" id="CHEBI:29985"/>
    </ligand>
</feature>
<feature type="binding site" evidence="15">
    <location>
        <position position="495"/>
    </location>
    <ligand>
        <name>L-glutamate</name>
        <dbReference type="ChEBI" id="CHEBI:29985"/>
    </ligand>
</feature>
<feature type="transmembrane region" description="Helical" evidence="18">
    <location>
        <begin position="540"/>
        <end position="559"/>
    </location>
</feature>
<dbReference type="Gene3D" id="3.40.50.2300">
    <property type="match status" value="2"/>
</dbReference>
<evidence type="ECO:0000256" key="3">
    <source>
        <dbReference type="ARBA" id="ARBA00022475"/>
    </source>
</evidence>
<keyword evidence="13" id="KW-0407">Ion channel</keyword>
<evidence type="ECO:0000256" key="14">
    <source>
        <dbReference type="ARBA" id="ARBA00034104"/>
    </source>
</evidence>
<dbReference type="OMA" id="VIAWYFV"/>
<name>A0A9Q0MH51_BLOTA</name>
<keyword evidence="6" id="KW-0770">Synapse</keyword>
<accession>A0A9Q0MH51</accession>
<comment type="subcellular location">
    <subcellularLocation>
        <location evidence="14">Postsynaptic cell membrane</location>
        <topology evidence="14">Multi-pass membrane protein</topology>
    </subcellularLocation>
</comment>
<evidence type="ECO:0000256" key="10">
    <source>
        <dbReference type="ARBA" id="ARBA00023180"/>
    </source>
</evidence>
<dbReference type="FunFam" id="3.40.190.10:FF:000061">
    <property type="entry name" value="Glutamate receptor, ionotropic kainate"/>
    <property type="match status" value="1"/>
</dbReference>
<evidence type="ECO:0000256" key="12">
    <source>
        <dbReference type="ARBA" id="ARBA00023286"/>
    </source>
</evidence>
<dbReference type="Pfam" id="PF10613">
    <property type="entry name" value="Lig_chan-Glu_bd"/>
    <property type="match status" value="1"/>
</dbReference>
<dbReference type="FunFam" id="1.10.287.70:FF:000010">
    <property type="entry name" value="Putative glutamate receptor ionotropic kainate 1"/>
    <property type="match status" value="1"/>
</dbReference>
<feature type="binding site" evidence="15">
    <location>
        <position position="500"/>
    </location>
    <ligand>
        <name>L-glutamate</name>
        <dbReference type="ChEBI" id="CHEBI:29985"/>
    </ligand>
</feature>
<dbReference type="InterPro" id="IPR001320">
    <property type="entry name" value="Iontro_rcpt_C"/>
</dbReference>
<feature type="site" description="Interaction with the cone snail toxin Con-ikot-ikot" evidence="16">
    <location>
        <position position="763"/>
    </location>
</feature>
<evidence type="ECO:0000259" key="20">
    <source>
        <dbReference type="SMART" id="SM00918"/>
    </source>
</evidence>
<protein>
    <submittedName>
        <fullName evidence="21">Uncharacterized protein</fullName>
    </submittedName>
</protein>
<keyword evidence="8 18" id="KW-0472">Membrane</keyword>
<evidence type="ECO:0000256" key="2">
    <source>
        <dbReference type="ARBA" id="ARBA00022448"/>
    </source>
</evidence>
<comment type="similarity">
    <text evidence="1">Belongs to the glutamate-gated ion channel (TC 1.A.10.1) family.</text>
</comment>
<feature type="transmembrane region" description="Helical" evidence="18">
    <location>
        <begin position="616"/>
        <end position="639"/>
    </location>
</feature>
<dbReference type="FunFam" id="3.40.190.10:FF:000178">
    <property type="entry name" value="Glutamate receptor subunit"/>
    <property type="match status" value="1"/>
</dbReference>
<evidence type="ECO:0000256" key="11">
    <source>
        <dbReference type="ARBA" id="ARBA00023257"/>
    </source>
</evidence>
<keyword evidence="3" id="KW-1003">Cell membrane</keyword>
<evidence type="ECO:0000256" key="8">
    <source>
        <dbReference type="ARBA" id="ARBA00023136"/>
    </source>
</evidence>
<evidence type="ECO:0000256" key="1">
    <source>
        <dbReference type="ARBA" id="ARBA00008685"/>
    </source>
</evidence>
<evidence type="ECO:0000256" key="4">
    <source>
        <dbReference type="ARBA" id="ARBA00022692"/>
    </source>
</evidence>
<reference evidence="21" key="1">
    <citation type="submission" date="2022-12" db="EMBL/GenBank/DDBJ databases">
        <title>Genome assemblies of Blomia tropicalis.</title>
        <authorList>
            <person name="Cui Y."/>
        </authorList>
    </citation>
    <scope>NUCLEOTIDE SEQUENCE</scope>
    <source>
        <tissue evidence="21">Adult mites</tissue>
    </source>
</reference>
<feature type="transmembrane region" description="Helical" evidence="18">
    <location>
        <begin position="802"/>
        <end position="826"/>
    </location>
</feature>
<dbReference type="SMART" id="SM00918">
    <property type="entry name" value="Lig_chan-Glu_bd"/>
    <property type="match status" value="1"/>
</dbReference>
<feature type="binding site" evidence="15">
    <location>
        <position position="668"/>
    </location>
    <ligand>
        <name>L-glutamate</name>
        <dbReference type="ChEBI" id="CHEBI:29985"/>
    </ligand>
</feature>
<dbReference type="SUPFAM" id="SSF53850">
    <property type="entry name" value="Periplasmic binding protein-like II"/>
    <property type="match status" value="1"/>
</dbReference>
<feature type="domain" description="Ionotropic glutamate receptor C-terminal" evidence="19">
    <location>
        <begin position="408"/>
        <end position="780"/>
    </location>
</feature>
<dbReference type="InterPro" id="IPR015683">
    <property type="entry name" value="Ionotropic_Glu_rcpt"/>
</dbReference>
<evidence type="ECO:0000313" key="21">
    <source>
        <dbReference type="EMBL" id="KAJ6225719.1"/>
    </source>
</evidence>
<keyword evidence="22" id="KW-1185">Reference proteome</keyword>